<dbReference type="KEGG" id="amr:AM1_E0015"/>
<dbReference type="HOGENOM" id="CLU_3323290_0_0_3"/>
<organism evidence="1 2">
    <name type="scientific">Acaryochloris marina (strain MBIC 11017)</name>
    <dbReference type="NCBI Taxonomy" id="329726"/>
    <lineage>
        <taxon>Bacteria</taxon>
        <taxon>Bacillati</taxon>
        <taxon>Cyanobacteriota</taxon>
        <taxon>Cyanophyceae</taxon>
        <taxon>Acaryochloridales</taxon>
        <taxon>Acaryochloridaceae</taxon>
        <taxon>Acaryochloris</taxon>
    </lineage>
</organism>
<gene>
    <name evidence="1" type="ordered locus">AM1_E0015</name>
</gene>
<keyword evidence="1" id="KW-0614">Plasmid</keyword>
<reference evidence="1 2" key="1">
    <citation type="journal article" date="2008" name="Proc. Natl. Acad. Sci. U.S.A.">
        <title>Niche adaptation and genome expansion in the chlorophyll d-producing cyanobacterium Acaryochloris marina.</title>
        <authorList>
            <person name="Swingley W.D."/>
            <person name="Chen M."/>
            <person name="Cheung P.C."/>
            <person name="Conrad A.L."/>
            <person name="Dejesa L.C."/>
            <person name="Hao J."/>
            <person name="Honchak B.M."/>
            <person name="Karbach L.E."/>
            <person name="Kurdoglu A."/>
            <person name="Lahiri S."/>
            <person name="Mastrian S.D."/>
            <person name="Miyashita H."/>
            <person name="Page L."/>
            <person name="Ramakrishna P."/>
            <person name="Satoh S."/>
            <person name="Sattley W.M."/>
            <person name="Shimada Y."/>
            <person name="Taylor H.L."/>
            <person name="Tomo T."/>
            <person name="Tsuchiya T."/>
            <person name="Wang Z.T."/>
            <person name="Raymond J."/>
            <person name="Mimuro M."/>
            <person name="Blankenship R.E."/>
            <person name="Touchman J.W."/>
        </authorList>
    </citation>
    <scope>NUCLEOTIDE SEQUENCE [LARGE SCALE GENOMIC DNA]</scope>
    <source>
        <strain evidence="2">MBIC 11017</strain>
        <plasmid evidence="2">Plasmid pREB5</plasmid>
    </source>
</reference>
<proteinExistence type="predicted"/>
<dbReference type="AlphaFoldDB" id="A8ZP49"/>
<dbReference type="Proteomes" id="UP000000268">
    <property type="component" value="Plasmid pREB5"/>
</dbReference>
<evidence type="ECO:0000313" key="1">
    <source>
        <dbReference type="EMBL" id="ABW32785.1"/>
    </source>
</evidence>
<sequence length="38" mass="4343">MNFQSFESIGYSISIYTYIYDLYGERISALSTKTGPLI</sequence>
<dbReference type="EMBL" id="CP000842">
    <property type="protein sequence ID" value="ABW32785.1"/>
    <property type="molecule type" value="Genomic_DNA"/>
</dbReference>
<protein>
    <submittedName>
        <fullName evidence="1">Uncharacterized protein</fullName>
    </submittedName>
</protein>
<accession>A8ZP49</accession>
<keyword evidence="2" id="KW-1185">Reference proteome</keyword>
<geneLocation type="plasmid" evidence="1 2">
    <name>pREB5</name>
</geneLocation>
<evidence type="ECO:0000313" key="2">
    <source>
        <dbReference type="Proteomes" id="UP000000268"/>
    </source>
</evidence>
<name>A8ZP49_ACAM1</name>